<evidence type="ECO:0000256" key="1">
    <source>
        <dbReference type="SAM" id="Coils"/>
    </source>
</evidence>
<dbReference type="RefSeq" id="WP_267024899.1">
    <property type="nucleotide sequence ID" value="NZ_JAIFZO010000002.1"/>
</dbReference>
<gene>
    <name evidence="3" type="ORF">K3769_03125</name>
</gene>
<accession>A0ABT3UW41</accession>
<feature type="region of interest" description="Disordered" evidence="2">
    <location>
        <begin position="357"/>
        <end position="377"/>
    </location>
</feature>
<evidence type="ECO:0000313" key="3">
    <source>
        <dbReference type="EMBL" id="MCX4231779.1"/>
    </source>
</evidence>
<protein>
    <submittedName>
        <fullName evidence="3">Uncharacterized protein</fullName>
    </submittedName>
</protein>
<evidence type="ECO:0000256" key="2">
    <source>
        <dbReference type="SAM" id="MobiDB-lite"/>
    </source>
</evidence>
<comment type="caution">
    <text evidence="3">The sequence shown here is derived from an EMBL/GenBank/DDBJ whole genome shotgun (WGS) entry which is preliminary data.</text>
</comment>
<evidence type="ECO:0000313" key="4">
    <source>
        <dbReference type="Proteomes" id="UP001165590"/>
    </source>
</evidence>
<keyword evidence="4" id="KW-1185">Reference proteome</keyword>
<feature type="coiled-coil region" evidence="1">
    <location>
        <begin position="413"/>
        <end position="451"/>
    </location>
</feature>
<keyword evidence="1" id="KW-0175">Coiled coil</keyword>
<reference evidence="3" key="1">
    <citation type="journal article" date="2022" name="bioRxiv">
        <title>Discovery and biosynthetic assessment of Streptomyces ortus sp nov. isolated from a deep-sea sponge.</title>
        <authorList>
            <person name="Williams S.E."/>
        </authorList>
    </citation>
    <scope>NUCLEOTIDE SEQUENCE</scope>
    <source>
        <strain evidence="3">A15ISP2-DRY2</strain>
    </source>
</reference>
<proteinExistence type="predicted"/>
<sequence>MIRTAVFGSPDSDDPALCPETPDELDAFRLEHADVTIWCGTMFEGGCGRRLTTRRCTDKICHFAHYGTSDESVRCTRTGRGKDSADHLYAKAHLAAWLHAQGLTAQFTYPEPLGSAVLIQLEDGRTLLVHLDRNQPADWNGDSWEIILGPGVRVPTNILNERGYVQRLRFEDRPGGGRVMRFGTEHPGQGTTWDSLDNVTLTPRGLNTTTRPDAVRAPLTDAPRPQQPPAPARRAITDMAPRPNGASTGRQDDAVKLAVMHLDRALREQPELLYTRVGALKRLLEKDHLPENVARLRLALKRGQEELDQRAQERESLLQQLQQTPTYALLAQVSKLMNDTNVSAAEREVHRLAREKVNAEQAARRRQQQEQSAALRRQREAEQRAWREQHAWREQRVLAHQQEEAEQRALWEQREAAREREEAERRERAEREKARLQAAALQAEREHAEKIAYLAPFVLGALKKAAREGRVTTWLEIRERTGQRDLVRLSYEDRLSVLQAVEKKTKPGAPLWSAILAATGTPEALNLYRDLAVHLRRSVPDDDTELLAQTTADCARLRQQ</sequence>
<dbReference type="Proteomes" id="UP001165590">
    <property type="component" value="Unassembled WGS sequence"/>
</dbReference>
<dbReference type="EMBL" id="JAIFZO010000002">
    <property type="protein sequence ID" value="MCX4231779.1"/>
    <property type="molecule type" value="Genomic_DNA"/>
</dbReference>
<organism evidence="3 4">
    <name type="scientific">Streptomyces ortus</name>
    <dbReference type="NCBI Taxonomy" id="2867268"/>
    <lineage>
        <taxon>Bacteria</taxon>
        <taxon>Bacillati</taxon>
        <taxon>Actinomycetota</taxon>
        <taxon>Actinomycetes</taxon>
        <taxon>Kitasatosporales</taxon>
        <taxon>Streptomycetaceae</taxon>
        <taxon>Streptomyces</taxon>
    </lineage>
</organism>
<feature type="region of interest" description="Disordered" evidence="2">
    <location>
        <begin position="204"/>
        <end position="250"/>
    </location>
</feature>
<name>A0ABT3UW41_9ACTN</name>